<dbReference type="NCBIfam" id="TIGR00795">
    <property type="entry name" value="lctP"/>
    <property type="match status" value="1"/>
</dbReference>
<feature type="transmembrane region" description="Helical" evidence="8">
    <location>
        <begin position="442"/>
        <end position="467"/>
    </location>
</feature>
<evidence type="ECO:0000256" key="2">
    <source>
        <dbReference type="ARBA" id="ARBA00010100"/>
    </source>
</evidence>
<keyword evidence="7 8" id="KW-0472">Membrane</keyword>
<evidence type="ECO:0000256" key="5">
    <source>
        <dbReference type="ARBA" id="ARBA00022692"/>
    </source>
</evidence>
<dbReference type="PANTHER" id="PTHR30003">
    <property type="entry name" value="L-LACTATE PERMEASE"/>
    <property type="match status" value="1"/>
</dbReference>
<sequence>MHRTATARLRLLYPPHKKGNNAYSGTAMFIQPLVPAGHSLVLSFLLAASPIIVTLFVMGILRRPAWQATLGGLIVGLLVATTIWGLPAKLAVASISNGVVFSLLPVMWIALSALFLFNVAVQNGRFDAFRDWIIQHVPNDRRIMLVVLGFCFSAALEGVAGFGTPVAITSALLIMLGFPALDALTYVLIFNSAPVAFGGLGIPVTVLGSITGLPADVLGGTIGRQLTPFALLIPFYVMALYGGWRSVRQTWPVLLVAGGSFALTLLVISGAGLYSLSNVLSSSVALVATIGFLRFWKPASDPQYAIDLSDLNSQQAGAASAVPRWQGWIPWITVIAVVIAWDALHIAKIGTLPIHWPGLDNAVFISLYKTPYAAVWKFEPLGTGTAILVATILTALFTRTTLQQFGAAARTTLKQGWLAVVTVALTIGLAFLMNYSGMTYTLGYAVSSAGMVFPLVSVFLGWIAVFLTGSDTSGNALFGNLQVAAAHQLSLDPVLFASANSSGGVMGKMISPQNITTGVSVTSLKGQEGTVLARTFKHSLFLTFCIGLVVVFQQFVLR</sequence>
<evidence type="ECO:0000256" key="8">
    <source>
        <dbReference type="RuleBase" id="RU365092"/>
    </source>
</evidence>
<evidence type="ECO:0000313" key="10">
    <source>
        <dbReference type="Proteomes" id="UP000018454"/>
    </source>
</evidence>
<feature type="transmembrane region" description="Helical" evidence="8">
    <location>
        <begin position="40"/>
        <end position="61"/>
    </location>
</feature>
<organism evidence="9 10">
    <name type="scientific">Acetobacter pomorum DM001</name>
    <dbReference type="NCBI Taxonomy" id="945681"/>
    <lineage>
        <taxon>Bacteria</taxon>
        <taxon>Pseudomonadati</taxon>
        <taxon>Pseudomonadota</taxon>
        <taxon>Alphaproteobacteria</taxon>
        <taxon>Acetobacterales</taxon>
        <taxon>Acetobacteraceae</taxon>
        <taxon>Acetobacter</taxon>
    </lineage>
</organism>
<feature type="transmembrane region" description="Helical" evidence="8">
    <location>
        <begin position="540"/>
        <end position="557"/>
    </location>
</feature>
<evidence type="ECO:0000256" key="7">
    <source>
        <dbReference type="ARBA" id="ARBA00023136"/>
    </source>
</evidence>
<feature type="transmembrane region" description="Helical" evidence="8">
    <location>
        <begin position="417"/>
        <end position="436"/>
    </location>
</feature>
<evidence type="ECO:0000256" key="4">
    <source>
        <dbReference type="ARBA" id="ARBA00022475"/>
    </source>
</evidence>
<comment type="function">
    <text evidence="8">Uptake of L-lactate across the membrane. Can also transport D-lactate and glycolate.</text>
</comment>
<comment type="subcellular location">
    <subcellularLocation>
        <location evidence="8">Cell inner membrane</location>
        <topology evidence="8">Multi-pass membrane protein</topology>
    </subcellularLocation>
    <subcellularLocation>
        <location evidence="1">Cell membrane</location>
        <topology evidence="1">Multi-pass membrane protein</topology>
    </subcellularLocation>
</comment>
<feature type="transmembrane region" description="Helical" evidence="8">
    <location>
        <begin position="166"/>
        <end position="188"/>
    </location>
</feature>
<keyword evidence="5 8" id="KW-0812">Transmembrane</keyword>
<dbReference type="EMBL" id="AEUP01000018">
    <property type="protein sequence ID" value="EGE48418.1"/>
    <property type="molecule type" value="Genomic_DNA"/>
</dbReference>
<keyword evidence="4" id="KW-1003">Cell membrane</keyword>
<reference evidence="9 10" key="1">
    <citation type="journal article" date="2011" name="Science">
        <title>Drosophila microbiome modulates host developmental and metabolic homeostasis via insulin signaling.</title>
        <authorList>
            <person name="Shin S.C."/>
            <person name="Kim S.H."/>
            <person name="You H."/>
            <person name="Kim B."/>
            <person name="Kim A.C."/>
            <person name="Lee K.A."/>
            <person name="Yoon J.H."/>
            <person name="Ryu J.H."/>
            <person name="Lee W.J."/>
        </authorList>
    </citation>
    <scope>NUCLEOTIDE SEQUENCE [LARGE SCALE GENOMIC DNA]</scope>
    <source>
        <strain evidence="9 10">DM001</strain>
    </source>
</reference>
<dbReference type="GO" id="GO:0005886">
    <property type="term" value="C:plasma membrane"/>
    <property type="evidence" value="ECO:0007669"/>
    <property type="project" value="UniProtKB-SubCell"/>
</dbReference>
<dbReference type="GO" id="GO:0015295">
    <property type="term" value="F:solute:proton symporter activity"/>
    <property type="evidence" value="ECO:0007669"/>
    <property type="project" value="TreeGrafter"/>
</dbReference>
<feature type="transmembrane region" description="Helical" evidence="8">
    <location>
        <begin position="68"/>
        <end position="87"/>
    </location>
</feature>
<feature type="transmembrane region" description="Helical" evidence="8">
    <location>
        <begin position="328"/>
        <end position="347"/>
    </location>
</feature>
<gene>
    <name evidence="9" type="primary">lutP</name>
    <name evidence="9" type="ORF">APO_0773</name>
</gene>
<feature type="transmembrane region" description="Helical" evidence="8">
    <location>
        <begin position="99"/>
        <end position="121"/>
    </location>
</feature>
<accession>F1YS83</accession>
<dbReference type="Proteomes" id="UP000018454">
    <property type="component" value="Unassembled WGS sequence"/>
</dbReference>
<evidence type="ECO:0000256" key="6">
    <source>
        <dbReference type="ARBA" id="ARBA00022989"/>
    </source>
</evidence>
<protein>
    <recommendedName>
        <fullName evidence="8">L-lactate permease</fullName>
    </recommendedName>
</protein>
<evidence type="ECO:0000256" key="1">
    <source>
        <dbReference type="ARBA" id="ARBA00004651"/>
    </source>
</evidence>
<dbReference type="PANTHER" id="PTHR30003:SF0">
    <property type="entry name" value="GLYCOLATE PERMEASE GLCA-RELATED"/>
    <property type="match status" value="1"/>
</dbReference>
<feature type="transmembrane region" description="Helical" evidence="8">
    <location>
        <begin position="195"/>
        <end position="214"/>
    </location>
</feature>
<evidence type="ECO:0000256" key="3">
    <source>
        <dbReference type="ARBA" id="ARBA00022448"/>
    </source>
</evidence>
<dbReference type="InterPro" id="IPR003804">
    <property type="entry name" value="Lactate_perm"/>
</dbReference>
<dbReference type="Pfam" id="PF02652">
    <property type="entry name" value="Lactate_perm"/>
    <property type="match status" value="1"/>
</dbReference>
<proteinExistence type="inferred from homology"/>
<dbReference type="AlphaFoldDB" id="F1YS83"/>
<feature type="transmembrane region" description="Helical" evidence="8">
    <location>
        <begin position="251"/>
        <end position="273"/>
    </location>
</feature>
<keyword evidence="8" id="KW-0997">Cell inner membrane</keyword>
<comment type="caution">
    <text evidence="9">The sequence shown here is derived from an EMBL/GenBank/DDBJ whole genome shotgun (WGS) entry which is preliminary data.</text>
</comment>
<feature type="transmembrane region" description="Helical" evidence="8">
    <location>
        <begin position="226"/>
        <end position="244"/>
    </location>
</feature>
<dbReference type="GO" id="GO:0015129">
    <property type="term" value="F:lactate transmembrane transporter activity"/>
    <property type="evidence" value="ECO:0007669"/>
    <property type="project" value="UniProtKB-UniRule"/>
</dbReference>
<feature type="transmembrane region" description="Helical" evidence="8">
    <location>
        <begin position="378"/>
        <end position="397"/>
    </location>
</feature>
<feature type="transmembrane region" description="Helical" evidence="8">
    <location>
        <begin position="279"/>
        <end position="296"/>
    </location>
</feature>
<comment type="similarity">
    <text evidence="2 8">Belongs to the lactate permease family.</text>
</comment>
<keyword evidence="3 8" id="KW-0813">Transport</keyword>
<keyword evidence="6 8" id="KW-1133">Transmembrane helix</keyword>
<evidence type="ECO:0000313" key="9">
    <source>
        <dbReference type="EMBL" id="EGE48418.1"/>
    </source>
</evidence>
<name>F1YS83_9PROT</name>